<organism evidence="10 11">
    <name type="scientific">Marilutibacter alkalisoli</name>
    <dbReference type="NCBI Taxonomy" id="2591633"/>
    <lineage>
        <taxon>Bacteria</taxon>
        <taxon>Pseudomonadati</taxon>
        <taxon>Pseudomonadota</taxon>
        <taxon>Gammaproteobacteria</taxon>
        <taxon>Lysobacterales</taxon>
        <taxon>Lysobacteraceae</taxon>
        <taxon>Marilutibacter</taxon>
    </lineage>
</organism>
<dbReference type="Pfam" id="PF21981">
    <property type="entry name" value="RecX_HTH3"/>
    <property type="match status" value="1"/>
</dbReference>
<keyword evidence="4 5" id="KW-0963">Cytoplasm</keyword>
<evidence type="ECO:0000313" key="11">
    <source>
        <dbReference type="Proteomes" id="UP000317199"/>
    </source>
</evidence>
<evidence type="ECO:0000259" key="7">
    <source>
        <dbReference type="Pfam" id="PF02631"/>
    </source>
</evidence>
<dbReference type="OrthoDB" id="7066780at2"/>
<evidence type="ECO:0000259" key="9">
    <source>
        <dbReference type="Pfam" id="PF21982"/>
    </source>
</evidence>
<feature type="domain" description="RecX second three-helical" evidence="7">
    <location>
        <begin position="74"/>
        <end position="114"/>
    </location>
</feature>
<dbReference type="KEGG" id="lyj:FKV23_06220"/>
<dbReference type="Pfam" id="PF21982">
    <property type="entry name" value="RecX_HTH1"/>
    <property type="match status" value="1"/>
</dbReference>
<accession>A0A514BQY7</accession>
<feature type="domain" description="RecX third three-helical" evidence="8">
    <location>
        <begin position="123"/>
        <end position="165"/>
    </location>
</feature>
<evidence type="ECO:0000313" key="10">
    <source>
        <dbReference type="EMBL" id="QDH69735.1"/>
    </source>
</evidence>
<dbReference type="EMBL" id="CP041242">
    <property type="protein sequence ID" value="QDH69735.1"/>
    <property type="molecule type" value="Genomic_DNA"/>
</dbReference>
<feature type="region of interest" description="Disordered" evidence="6">
    <location>
        <begin position="1"/>
        <end position="37"/>
    </location>
</feature>
<dbReference type="InterPro" id="IPR053926">
    <property type="entry name" value="RecX_HTH_1st"/>
</dbReference>
<dbReference type="RefSeq" id="WP_141623075.1">
    <property type="nucleotide sequence ID" value="NZ_CP041242.1"/>
</dbReference>
<evidence type="ECO:0000259" key="8">
    <source>
        <dbReference type="Pfam" id="PF21981"/>
    </source>
</evidence>
<dbReference type="HAMAP" id="MF_01114">
    <property type="entry name" value="RecX"/>
    <property type="match status" value="1"/>
</dbReference>
<dbReference type="InterPro" id="IPR036388">
    <property type="entry name" value="WH-like_DNA-bd_sf"/>
</dbReference>
<dbReference type="NCBIfam" id="NF001054">
    <property type="entry name" value="PRK00117.2-1"/>
    <property type="match status" value="1"/>
</dbReference>
<feature type="domain" description="RecX first three-helical" evidence="9">
    <location>
        <begin position="30"/>
        <end position="67"/>
    </location>
</feature>
<dbReference type="InterPro" id="IPR053924">
    <property type="entry name" value="RecX_HTH_2nd"/>
</dbReference>
<dbReference type="AlphaFoldDB" id="A0A514BQY7"/>
<gene>
    <name evidence="5 10" type="primary">recX</name>
    <name evidence="10" type="ORF">FKV23_06220</name>
</gene>
<protein>
    <recommendedName>
        <fullName evidence="3 5">Regulatory protein RecX</fullName>
    </recommendedName>
</protein>
<dbReference type="Proteomes" id="UP000317199">
    <property type="component" value="Chromosome"/>
</dbReference>
<dbReference type="InterPro" id="IPR053925">
    <property type="entry name" value="RecX_HTH_3rd"/>
</dbReference>
<evidence type="ECO:0000256" key="1">
    <source>
        <dbReference type="ARBA" id="ARBA00004496"/>
    </source>
</evidence>
<sequence>MHDEHDRPGSGSAATPAGRRGTRARQTPTQRALGLLVRREHSRKELIEKLSSRGLEREEVVAAVDRLAGDGWQDDARFAEHLVRGRAGSGHGPIRIRAELATHGLDGEAIEAAMDTFDGDWNELARDLVRRRFGAGGALSDLRSRRKAADLLARRGFPGDVIRTATRFDPDDACD</sequence>
<dbReference type="PANTHER" id="PTHR33602">
    <property type="entry name" value="REGULATORY PROTEIN RECX FAMILY PROTEIN"/>
    <property type="match status" value="1"/>
</dbReference>
<comment type="similarity">
    <text evidence="2 5">Belongs to the RecX family.</text>
</comment>
<evidence type="ECO:0000256" key="6">
    <source>
        <dbReference type="SAM" id="MobiDB-lite"/>
    </source>
</evidence>
<comment type="function">
    <text evidence="5">Modulates RecA activity.</text>
</comment>
<dbReference type="Gene3D" id="1.10.10.10">
    <property type="entry name" value="Winged helix-like DNA-binding domain superfamily/Winged helix DNA-binding domain"/>
    <property type="match status" value="3"/>
</dbReference>
<evidence type="ECO:0000256" key="3">
    <source>
        <dbReference type="ARBA" id="ARBA00018111"/>
    </source>
</evidence>
<evidence type="ECO:0000256" key="4">
    <source>
        <dbReference type="ARBA" id="ARBA00022490"/>
    </source>
</evidence>
<evidence type="ECO:0000256" key="5">
    <source>
        <dbReference type="HAMAP-Rule" id="MF_01114"/>
    </source>
</evidence>
<reference evidence="10 11" key="1">
    <citation type="submission" date="2019-06" db="EMBL/GenBank/DDBJ databases">
        <title>Lysobacter alkalisoli sp. nov. isolated from saline-alkali soil.</title>
        <authorList>
            <person name="Sun J.-Q."/>
            <person name="Xu L."/>
        </authorList>
    </citation>
    <scope>NUCLEOTIDE SEQUENCE [LARGE SCALE GENOMIC DNA]</scope>
    <source>
        <strain evidence="10 11">SJ-36</strain>
    </source>
</reference>
<dbReference type="PANTHER" id="PTHR33602:SF1">
    <property type="entry name" value="REGULATORY PROTEIN RECX FAMILY PROTEIN"/>
    <property type="match status" value="1"/>
</dbReference>
<feature type="compositionally biased region" description="Low complexity" evidence="6">
    <location>
        <begin position="9"/>
        <end position="32"/>
    </location>
</feature>
<dbReference type="InterPro" id="IPR003783">
    <property type="entry name" value="Regulatory_RecX"/>
</dbReference>
<dbReference type="GO" id="GO:0006282">
    <property type="term" value="P:regulation of DNA repair"/>
    <property type="evidence" value="ECO:0007669"/>
    <property type="project" value="UniProtKB-UniRule"/>
</dbReference>
<name>A0A514BQY7_9GAMM</name>
<proteinExistence type="inferred from homology"/>
<comment type="subcellular location">
    <subcellularLocation>
        <location evidence="1 5">Cytoplasm</location>
    </subcellularLocation>
</comment>
<dbReference type="GO" id="GO:0005737">
    <property type="term" value="C:cytoplasm"/>
    <property type="evidence" value="ECO:0007669"/>
    <property type="project" value="UniProtKB-SubCell"/>
</dbReference>
<dbReference type="Pfam" id="PF02631">
    <property type="entry name" value="RecX_HTH2"/>
    <property type="match status" value="1"/>
</dbReference>
<keyword evidence="11" id="KW-1185">Reference proteome</keyword>
<evidence type="ECO:0000256" key="2">
    <source>
        <dbReference type="ARBA" id="ARBA00009695"/>
    </source>
</evidence>